<dbReference type="PANTHER" id="PTHR12558">
    <property type="entry name" value="CELL DIVISION CYCLE 16,23,27"/>
    <property type="match status" value="1"/>
</dbReference>
<evidence type="ECO:0000256" key="2">
    <source>
        <dbReference type="SAM" id="SignalP"/>
    </source>
</evidence>
<keyword evidence="2" id="KW-0732">Signal</keyword>
<evidence type="ECO:0000256" key="1">
    <source>
        <dbReference type="PROSITE-ProRule" id="PRU00339"/>
    </source>
</evidence>
<name>A0A4R8DGH5_9BACT</name>
<dbReference type="OrthoDB" id="9814448at2"/>
<evidence type="ECO:0000313" key="4">
    <source>
        <dbReference type="Proteomes" id="UP000294498"/>
    </source>
</evidence>
<proteinExistence type="predicted"/>
<dbReference type="InterPro" id="IPR011990">
    <property type="entry name" value="TPR-like_helical_dom_sf"/>
</dbReference>
<dbReference type="Gene3D" id="1.25.40.10">
    <property type="entry name" value="Tetratricopeptide repeat domain"/>
    <property type="match status" value="7"/>
</dbReference>
<dbReference type="EMBL" id="SODV01000002">
    <property type="protein sequence ID" value="TDW96478.1"/>
    <property type="molecule type" value="Genomic_DNA"/>
</dbReference>
<comment type="caution">
    <text evidence="3">The sequence shown here is derived from an EMBL/GenBank/DDBJ whole genome shotgun (WGS) entry which is preliminary data.</text>
</comment>
<protein>
    <submittedName>
        <fullName evidence="3">Tetratricopeptide repeat protein</fullName>
    </submittedName>
</protein>
<dbReference type="PANTHER" id="PTHR12558:SF13">
    <property type="entry name" value="CELL DIVISION CYCLE PROTEIN 27 HOMOLOG"/>
    <property type="match status" value="1"/>
</dbReference>
<feature type="repeat" description="TPR" evidence="1">
    <location>
        <begin position="660"/>
        <end position="693"/>
    </location>
</feature>
<keyword evidence="4" id="KW-1185">Reference proteome</keyword>
<accession>A0A4R8DGH5</accession>
<gene>
    <name evidence="3" type="ORF">EDB95_4309</name>
</gene>
<dbReference type="InterPro" id="IPR019734">
    <property type="entry name" value="TPR_rpt"/>
</dbReference>
<dbReference type="AlphaFoldDB" id="A0A4R8DGH5"/>
<dbReference type="Pfam" id="PF13174">
    <property type="entry name" value="TPR_6"/>
    <property type="match status" value="2"/>
</dbReference>
<reference evidence="3 4" key="1">
    <citation type="submission" date="2019-03" db="EMBL/GenBank/DDBJ databases">
        <title>Genomic Encyclopedia of Type Strains, Phase IV (KMG-IV): sequencing the most valuable type-strain genomes for metagenomic binning, comparative biology and taxonomic classification.</title>
        <authorList>
            <person name="Goeker M."/>
        </authorList>
    </citation>
    <scope>NUCLEOTIDE SEQUENCE [LARGE SCALE GENOMIC DNA]</scope>
    <source>
        <strain evidence="3 4">DSM 100059</strain>
    </source>
</reference>
<keyword evidence="1" id="KW-0802">TPR repeat</keyword>
<dbReference type="SUPFAM" id="SSF48452">
    <property type="entry name" value="TPR-like"/>
    <property type="match status" value="6"/>
</dbReference>
<dbReference type="PROSITE" id="PS50005">
    <property type="entry name" value="TPR"/>
    <property type="match status" value="1"/>
</dbReference>
<dbReference type="Proteomes" id="UP000294498">
    <property type="component" value="Unassembled WGS sequence"/>
</dbReference>
<dbReference type="RefSeq" id="WP_133996981.1">
    <property type="nucleotide sequence ID" value="NZ_SODV01000002.1"/>
</dbReference>
<feature type="signal peptide" evidence="2">
    <location>
        <begin position="1"/>
        <end position="20"/>
    </location>
</feature>
<dbReference type="Pfam" id="PF13432">
    <property type="entry name" value="TPR_16"/>
    <property type="match status" value="3"/>
</dbReference>
<dbReference type="SMART" id="SM00028">
    <property type="entry name" value="TPR"/>
    <property type="match status" value="9"/>
</dbReference>
<organism evidence="3 4">
    <name type="scientific">Dinghuibacter silviterrae</name>
    <dbReference type="NCBI Taxonomy" id="1539049"/>
    <lineage>
        <taxon>Bacteria</taxon>
        <taxon>Pseudomonadati</taxon>
        <taxon>Bacteroidota</taxon>
        <taxon>Chitinophagia</taxon>
        <taxon>Chitinophagales</taxon>
        <taxon>Chitinophagaceae</taxon>
        <taxon>Dinghuibacter</taxon>
    </lineage>
</organism>
<evidence type="ECO:0000313" key="3">
    <source>
        <dbReference type="EMBL" id="TDW96478.1"/>
    </source>
</evidence>
<sequence>MTKHLILLSGLVFCICTLQAQPSAIHTDPDAKFKQAEWFFNHEQYTLALPLLRELQQGLREPGADPQSLKTDEIYFYLYASQLLDDENDAVEPAKEYINSVNNQARVQELSFYLGDYYYRRKDFAKALTYLEGAGIANLSNDEIAKQKFELGYAYFSEKQYDKAKPLLDAIRQVPGDPHYVDANYYYGYIAYADKQFPVALDCFQKAEANPAYQGTASFYETEIYYFLGQKDKALSKGAAVLKQYLGSSYALELNRLVGHMYFERKEFAKALPYLEAYMNGSDKITREEMYELSYCYYQNAQYDKAIDGFKQLSDRTDSLSQSSMYLLGDAYLKTGQKASARNAFSFCADNSSYPQQREVSLFNYGKLSVELGYQNIALTSLKKFLSAYPQSTYAPEARELLVGLLANTSNYREALELLQGIQNPSETTQRLYPRILYGRAVEYINDQQLTEADDLLGKVLAAPYHDQVLAPTLFWKGELAYRAGKYDTAIRYLDQYLRSGRTGQGDIGAKEARYDMGYCLFQLQDYNQALGYFQQVARTATPAIGTPAVEQDAYVRAGDCYFVARDYRRAKENYDLALTYHWQGSDYALYQEAMIAGITNGNAKVKLLQQVARTYPGSRLVSESNMEIANTLIAEERFSDAIPYLNNIAADPSATTLKPKVLLKLGVVNYNLNKTDAALASYKQLVQQYPNAPEADEALANIKSIYVDLGRPGDYISYANTTGKSVSGSEADSLTYAAAQLQYDNGSCPDAVRQFADYIAKYPQGAHLIPAHFYSAECLSQQKKWPEALAGYDYVVGQGDSKYAEKSALAASRIAYFELKDIPSASIYFSRLRDYATSDQNQMEALRGMLRCQYALQHYDSASLVARDLLSRKGLSSDDKALGALVTGKNQQLQGQDDQAAVSYKTVISLNRGEWAAEARYEIAHILLDQNNLNAAEKAGFEVINKSGSYDLWVTKAYLLLGDVYDKRKDYFNAKATFQSIAQNASIPELKQLAQQRLDQVKAEEAQHSKIGDQ</sequence>
<feature type="chain" id="PRO_5020183007" evidence="2">
    <location>
        <begin position="21"/>
        <end position="1015"/>
    </location>
</feature>